<gene>
    <name evidence="3" type="ORF">CSOJ01_13776</name>
</gene>
<evidence type="ECO:0000313" key="4">
    <source>
        <dbReference type="Proteomes" id="UP000652219"/>
    </source>
</evidence>
<evidence type="ECO:0000256" key="2">
    <source>
        <dbReference type="SAM" id="Phobius"/>
    </source>
</evidence>
<feature type="transmembrane region" description="Helical" evidence="2">
    <location>
        <begin position="176"/>
        <end position="195"/>
    </location>
</feature>
<accession>A0A8H6IRW3</accession>
<keyword evidence="4" id="KW-1185">Reference proteome</keyword>
<evidence type="ECO:0000313" key="3">
    <source>
        <dbReference type="EMBL" id="KAF6794166.1"/>
    </source>
</evidence>
<sequence length="423" mass="45995">METTPSDTQPIEEGWPLRRRPHERGSTHGQLRPSSSQQSLSTLRETEPQDLLSHLPSTQQSRKKTNSLWQYCTLWVWEALLLCVAMAAMAAIVAILLHQDGRPAQDWLFPISLNSTASILSTICRGILISIAAETICQTKWVWYWSDKTARRRMIDLQHFDSGSKGLIGASRLAKLVLWHSPTTLLSVFTIVFSFRIGPCIQQAIKTVIINKADPQETASIPVSTALSSRNGGAIFSYTVTVVDGIETATQDFSLHPKIRGVAYAATLGTYKGDSQIVSSCTTGDCSFTGFQSRAPQLIVGKEVTHASTGICNICTDVTSLIESKADPNGIVYTSKTSYELPNGMTLKSADTMKVNYGNLSWATAVMSPEALDVSERAPANVTVLSLTNISDTAKNDAKNYPSSVAISCSIYACLRSYSGSVI</sequence>
<feature type="region of interest" description="Disordered" evidence="1">
    <location>
        <begin position="1"/>
        <end position="43"/>
    </location>
</feature>
<dbReference type="PANTHER" id="PTHR35394">
    <property type="entry name" value="DUF3176 DOMAIN-CONTAINING PROTEIN"/>
    <property type="match status" value="1"/>
</dbReference>
<keyword evidence="2" id="KW-0812">Transmembrane</keyword>
<proteinExistence type="predicted"/>
<feature type="transmembrane region" description="Helical" evidence="2">
    <location>
        <begin position="74"/>
        <end position="97"/>
    </location>
</feature>
<dbReference type="PANTHER" id="PTHR35394:SF5">
    <property type="entry name" value="DUF3176 DOMAIN-CONTAINING PROTEIN"/>
    <property type="match status" value="1"/>
</dbReference>
<dbReference type="InterPro" id="IPR021514">
    <property type="entry name" value="DUF3176"/>
</dbReference>
<organism evidence="3 4">
    <name type="scientific">Colletotrichum sojae</name>
    <dbReference type="NCBI Taxonomy" id="2175907"/>
    <lineage>
        <taxon>Eukaryota</taxon>
        <taxon>Fungi</taxon>
        <taxon>Dikarya</taxon>
        <taxon>Ascomycota</taxon>
        <taxon>Pezizomycotina</taxon>
        <taxon>Sordariomycetes</taxon>
        <taxon>Hypocreomycetidae</taxon>
        <taxon>Glomerellales</taxon>
        <taxon>Glomerellaceae</taxon>
        <taxon>Colletotrichum</taxon>
        <taxon>Colletotrichum orchidearum species complex</taxon>
    </lineage>
</organism>
<dbReference type="EMBL" id="WIGN01000419">
    <property type="protein sequence ID" value="KAF6794166.1"/>
    <property type="molecule type" value="Genomic_DNA"/>
</dbReference>
<evidence type="ECO:0000256" key="1">
    <source>
        <dbReference type="SAM" id="MobiDB-lite"/>
    </source>
</evidence>
<dbReference type="Pfam" id="PF11374">
    <property type="entry name" value="DUF3176"/>
    <property type="match status" value="1"/>
</dbReference>
<feature type="compositionally biased region" description="Low complexity" evidence="1">
    <location>
        <begin position="30"/>
        <end position="43"/>
    </location>
</feature>
<dbReference type="Proteomes" id="UP000652219">
    <property type="component" value="Unassembled WGS sequence"/>
</dbReference>
<keyword evidence="2" id="KW-0472">Membrane</keyword>
<keyword evidence="2" id="KW-1133">Transmembrane helix</keyword>
<name>A0A8H6IRW3_9PEZI</name>
<dbReference type="AlphaFoldDB" id="A0A8H6IRW3"/>
<comment type="caution">
    <text evidence="3">The sequence shown here is derived from an EMBL/GenBank/DDBJ whole genome shotgun (WGS) entry which is preliminary data.</text>
</comment>
<reference evidence="3 4" key="1">
    <citation type="journal article" date="2020" name="Phytopathology">
        <title>Genome Sequence Resources of Colletotrichum truncatum, C. plurivorum, C. musicola, and C. sojae: Four Species Pathogenic to Soybean (Glycine max).</title>
        <authorList>
            <person name="Rogerio F."/>
            <person name="Boufleur T.R."/>
            <person name="Ciampi-Guillardi M."/>
            <person name="Sukno S.A."/>
            <person name="Thon M.R."/>
            <person name="Massola Junior N.S."/>
            <person name="Baroncelli R."/>
        </authorList>
    </citation>
    <scope>NUCLEOTIDE SEQUENCE [LARGE SCALE GENOMIC DNA]</scope>
    <source>
        <strain evidence="3 4">LFN0009</strain>
    </source>
</reference>
<protein>
    <submittedName>
        <fullName evidence="3">Uncharacterized protein</fullName>
    </submittedName>
</protein>